<dbReference type="CDD" id="cd12307">
    <property type="entry name" value="RRM_NIFK_like"/>
    <property type="match status" value="1"/>
</dbReference>
<keyword evidence="3" id="KW-0539">Nucleus</keyword>
<dbReference type="PROSITE" id="PS50102">
    <property type="entry name" value="RRM"/>
    <property type="match status" value="1"/>
</dbReference>
<dbReference type="Gene3D" id="3.30.70.330">
    <property type="match status" value="1"/>
</dbReference>
<comment type="subcellular location">
    <subcellularLocation>
        <location evidence="1">Nucleus</location>
        <location evidence="1">Nucleolus</location>
    </subcellularLocation>
</comment>
<dbReference type="AlphaFoldDB" id="A0A1Y2DXR1"/>
<evidence type="ECO:0000256" key="5">
    <source>
        <dbReference type="SAM" id="MobiDB-lite"/>
    </source>
</evidence>
<dbReference type="Pfam" id="PF00076">
    <property type="entry name" value="RRM_1"/>
    <property type="match status" value="1"/>
</dbReference>
<proteinExistence type="predicted"/>
<dbReference type="InParanoid" id="A0A1Y2DXR1"/>
<dbReference type="InterPro" id="IPR012677">
    <property type="entry name" value="Nucleotide-bd_a/b_plait_sf"/>
</dbReference>
<dbReference type="GO" id="GO:0003723">
    <property type="term" value="F:RNA binding"/>
    <property type="evidence" value="ECO:0007669"/>
    <property type="project" value="UniProtKB-UniRule"/>
</dbReference>
<sequence length="221" mass="24864">MRQYFEQFGTINKLRLSRNKKTGAMKHYGFIEFAESSTAEIVAKTMDNYLLFGHILKVKLVPKSQIHDSLWKGANKRFRAKPHNKIEGSNLKKPRSEAKWEVSISKEYKKRAVRAQKLKKMGYEFEAPELKAVVHAPGEAMTLEEGDEAPKTIEVAPEATSAEAKVPFSADEELGDGIESMDDDTVVTTAKKMTKEDGKGGKKVKKFSKVKKTKKTKKVKA</sequence>
<evidence type="ECO:0000259" key="6">
    <source>
        <dbReference type="PROSITE" id="PS50102"/>
    </source>
</evidence>
<feature type="compositionally biased region" description="Basic residues" evidence="5">
    <location>
        <begin position="201"/>
        <end position="221"/>
    </location>
</feature>
<organism evidence="7 8">
    <name type="scientific">Pseudomassariella vexata</name>
    <dbReference type="NCBI Taxonomy" id="1141098"/>
    <lineage>
        <taxon>Eukaryota</taxon>
        <taxon>Fungi</taxon>
        <taxon>Dikarya</taxon>
        <taxon>Ascomycota</taxon>
        <taxon>Pezizomycotina</taxon>
        <taxon>Sordariomycetes</taxon>
        <taxon>Xylariomycetidae</taxon>
        <taxon>Amphisphaeriales</taxon>
        <taxon>Pseudomassariaceae</taxon>
        <taxon>Pseudomassariella</taxon>
    </lineage>
</organism>
<dbReference type="OrthoDB" id="21467at2759"/>
<feature type="compositionally biased region" description="Acidic residues" evidence="5">
    <location>
        <begin position="170"/>
        <end position="185"/>
    </location>
</feature>
<keyword evidence="2 4" id="KW-0694">RNA-binding</keyword>
<evidence type="ECO:0000313" key="8">
    <source>
        <dbReference type="Proteomes" id="UP000193689"/>
    </source>
</evidence>
<dbReference type="InterPro" id="IPR035979">
    <property type="entry name" value="RBD_domain_sf"/>
</dbReference>
<comment type="caution">
    <text evidence="7">The sequence shown here is derived from an EMBL/GenBank/DDBJ whole genome shotgun (WGS) entry which is preliminary data.</text>
</comment>
<dbReference type="FunCoup" id="A0A1Y2DXR1">
    <property type="interactions" value="777"/>
</dbReference>
<keyword evidence="8" id="KW-1185">Reference proteome</keyword>
<evidence type="ECO:0000256" key="3">
    <source>
        <dbReference type="ARBA" id="ARBA00023242"/>
    </source>
</evidence>
<feature type="region of interest" description="Disordered" evidence="5">
    <location>
        <begin position="158"/>
        <end position="221"/>
    </location>
</feature>
<feature type="domain" description="RRM" evidence="6">
    <location>
        <begin position="1"/>
        <end position="63"/>
    </location>
</feature>
<dbReference type="RefSeq" id="XP_040715504.1">
    <property type="nucleotide sequence ID" value="XM_040854128.1"/>
</dbReference>
<reference evidence="7 8" key="1">
    <citation type="submission" date="2016-07" db="EMBL/GenBank/DDBJ databases">
        <title>Pervasive Adenine N6-methylation of Active Genes in Fungi.</title>
        <authorList>
            <consortium name="DOE Joint Genome Institute"/>
            <person name="Mondo S.J."/>
            <person name="Dannebaum R.O."/>
            <person name="Kuo R.C."/>
            <person name="Labutti K."/>
            <person name="Haridas S."/>
            <person name="Kuo A."/>
            <person name="Salamov A."/>
            <person name="Ahrendt S.R."/>
            <person name="Lipzen A."/>
            <person name="Sullivan W."/>
            <person name="Andreopoulos W.B."/>
            <person name="Clum A."/>
            <person name="Lindquist E."/>
            <person name="Daum C."/>
            <person name="Ramamoorthy G.K."/>
            <person name="Gryganskyi A."/>
            <person name="Culley D."/>
            <person name="Magnuson J.K."/>
            <person name="James T.Y."/>
            <person name="O'Malley M.A."/>
            <person name="Stajich J.E."/>
            <person name="Spatafora J.W."/>
            <person name="Visel A."/>
            <person name="Grigoriev I.V."/>
        </authorList>
    </citation>
    <scope>NUCLEOTIDE SEQUENCE [LARGE SCALE GENOMIC DNA]</scope>
    <source>
        <strain evidence="7 8">CBS 129021</strain>
    </source>
</reference>
<dbReference type="Proteomes" id="UP000193689">
    <property type="component" value="Unassembled WGS sequence"/>
</dbReference>
<protein>
    <recommendedName>
        <fullName evidence="6">RRM domain-containing protein</fullName>
    </recommendedName>
</protein>
<evidence type="ECO:0000313" key="7">
    <source>
        <dbReference type="EMBL" id="ORY64090.1"/>
    </source>
</evidence>
<evidence type="ECO:0000256" key="1">
    <source>
        <dbReference type="ARBA" id="ARBA00004604"/>
    </source>
</evidence>
<evidence type="ECO:0000256" key="2">
    <source>
        <dbReference type="ARBA" id="ARBA00022884"/>
    </source>
</evidence>
<name>A0A1Y2DXR1_9PEZI</name>
<evidence type="ECO:0000256" key="4">
    <source>
        <dbReference type="PROSITE-ProRule" id="PRU00176"/>
    </source>
</evidence>
<dbReference type="GeneID" id="63770340"/>
<dbReference type="GO" id="GO:0005730">
    <property type="term" value="C:nucleolus"/>
    <property type="evidence" value="ECO:0007669"/>
    <property type="project" value="UniProtKB-SubCell"/>
</dbReference>
<accession>A0A1Y2DXR1</accession>
<gene>
    <name evidence="7" type="ORF">BCR38DRAFT_206403</name>
</gene>
<dbReference type="InterPro" id="IPR000504">
    <property type="entry name" value="RRM_dom"/>
</dbReference>
<dbReference type="EMBL" id="MCFJ01000007">
    <property type="protein sequence ID" value="ORY64090.1"/>
    <property type="molecule type" value="Genomic_DNA"/>
</dbReference>
<dbReference type="SUPFAM" id="SSF54928">
    <property type="entry name" value="RNA-binding domain, RBD"/>
    <property type="match status" value="1"/>
</dbReference>
<dbReference type="PANTHER" id="PTHR46754">
    <property type="entry name" value="MKI67 FHA DOMAIN-INTERACTING NUCLEOLAR PHOSPHOPROTEIN"/>
    <property type="match status" value="1"/>
</dbReference>
<dbReference type="STRING" id="1141098.A0A1Y2DXR1"/>